<evidence type="ECO:0000313" key="2">
    <source>
        <dbReference type="EMBL" id="MBE1602615.1"/>
    </source>
</evidence>
<dbReference type="EMBL" id="JADBGF010000001">
    <property type="protein sequence ID" value="MBE1602615.1"/>
    <property type="molecule type" value="Genomic_DNA"/>
</dbReference>
<dbReference type="AlphaFoldDB" id="A0A8I0TUU8"/>
<dbReference type="Proteomes" id="UP000629287">
    <property type="component" value="Unassembled WGS sequence"/>
</dbReference>
<accession>A0A8I0TUU8</accession>
<organism evidence="2 3">
    <name type="scientific">Streptomyces stelliscabiei</name>
    <dbReference type="NCBI Taxonomy" id="146820"/>
    <lineage>
        <taxon>Bacteria</taxon>
        <taxon>Bacillati</taxon>
        <taxon>Actinomycetota</taxon>
        <taxon>Actinomycetes</taxon>
        <taxon>Kitasatosporales</taxon>
        <taxon>Streptomycetaceae</taxon>
        <taxon>Streptomyces</taxon>
    </lineage>
</organism>
<feature type="compositionally biased region" description="Polar residues" evidence="1">
    <location>
        <begin position="21"/>
        <end position="32"/>
    </location>
</feature>
<sequence length="32" mass="3391">MASVAARQGNEAPRVLMRLAESSSYATPQNPS</sequence>
<evidence type="ECO:0000313" key="3">
    <source>
        <dbReference type="Proteomes" id="UP000629287"/>
    </source>
</evidence>
<name>A0A8I0TUU8_9ACTN</name>
<gene>
    <name evidence="2" type="ORF">H4687_008744</name>
</gene>
<proteinExistence type="predicted"/>
<comment type="caution">
    <text evidence="2">The sequence shown here is derived from an EMBL/GenBank/DDBJ whole genome shotgun (WGS) entry which is preliminary data.</text>
</comment>
<feature type="region of interest" description="Disordered" evidence="1">
    <location>
        <begin position="1"/>
        <end position="32"/>
    </location>
</feature>
<reference evidence="2 3" key="1">
    <citation type="submission" date="2020-10" db="EMBL/GenBank/DDBJ databases">
        <title>Sequencing the genomes of 1000 actinobacteria strains.</title>
        <authorList>
            <person name="Klenk H.-P."/>
        </authorList>
    </citation>
    <scope>NUCLEOTIDE SEQUENCE [LARGE SCALE GENOMIC DNA]</scope>
    <source>
        <strain evidence="2 3">DSM 41803</strain>
    </source>
</reference>
<keyword evidence="3" id="KW-1185">Reference proteome</keyword>
<protein>
    <submittedName>
        <fullName evidence="2">Uncharacterized protein</fullName>
    </submittedName>
</protein>
<evidence type="ECO:0000256" key="1">
    <source>
        <dbReference type="SAM" id="MobiDB-lite"/>
    </source>
</evidence>